<feature type="non-terminal residue" evidence="1">
    <location>
        <position position="142"/>
    </location>
</feature>
<dbReference type="AlphaFoldDB" id="A0AA35XKJ3"/>
<evidence type="ECO:0000313" key="2">
    <source>
        <dbReference type="Proteomes" id="UP001174909"/>
    </source>
</evidence>
<name>A0AA35XKJ3_GEOBA</name>
<sequence>METLVKELPKELTQDLQELPNLLEELGNLSAFQLYPKRVQKSALIDVLGDKSPLVEVIMERLKANTAPPSTVDKLLSYTLAPSQSQNISYGTFINVAEAILKPTKPFGDESSVRNFFFSKMHSLKDAPLPETEISSVQAMLD</sequence>
<evidence type="ECO:0000313" key="1">
    <source>
        <dbReference type="EMBL" id="CAI8056126.1"/>
    </source>
</evidence>
<dbReference type="EMBL" id="CASHTH010004327">
    <property type="protein sequence ID" value="CAI8056126.1"/>
    <property type="molecule type" value="Genomic_DNA"/>
</dbReference>
<gene>
    <name evidence="1" type="ORF">GBAR_LOCUS30578</name>
</gene>
<comment type="caution">
    <text evidence="1">The sequence shown here is derived from an EMBL/GenBank/DDBJ whole genome shotgun (WGS) entry which is preliminary data.</text>
</comment>
<dbReference type="Proteomes" id="UP001174909">
    <property type="component" value="Unassembled WGS sequence"/>
</dbReference>
<protein>
    <submittedName>
        <fullName evidence="1">Uncharacterized protein</fullName>
    </submittedName>
</protein>
<accession>A0AA35XKJ3</accession>
<proteinExistence type="predicted"/>
<reference evidence="1" key="1">
    <citation type="submission" date="2023-03" db="EMBL/GenBank/DDBJ databases">
        <authorList>
            <person name="Steffen K."/>
            <person name="Cardenas P."/>
        </authorList>
    </citation>
    <scope>NUCLEOTIDE SEQUENCE</scope>
</reference>
<organism evidence="1 2">
    <name type="scientific">Geodia barretti</name>
    <name type="common">Barrett's horny sponge</name>
    <dbReference type="NCBI Taxonomy" id="519541"/>
    <lineage>
        <taxon>Eukaryota</taxon>
        <taxon>Metazoa</taxon>
        <taxon>Porifera</taxon>
        <taxon>Demospongiae</taxon>
        <taxon>Heteroscleromorpha</taxon>
        <taxon>Tetractinellida</taxon>
        <taxon>Astrophorina</taxon>
        <taxon>Geodiidae</taxon>
        <taxon>Geodia</taxon>
    </lineage>
</organism>
<keyword evidence="2" id="KW-1185">Reference proteome</keyword>